<gene>
    <name evidence="2" type="ORF">EJ04DRAFT_1129</name>
</gene>
<reference evidence="2" key="1">
    <citation type="journal article" date="2020" name="Stud. Mycol.">
        <title>101 Dothideomycetes genomes: a test case for predicting lifestyles and emergence of pathogens.</title>
        <authorList>
            <person name="Haridas S."/>
            <person name="Albert R."/>
            <person name="Binder M."/>
            <person name="Bloem J."/>
            <person name="Labutti K."/>
            <person name="Salamov A."/>
            <person name="Andreopoulos B."/>
            <person name="Baker S."/>
            <person name="Barry K."/>
            <person name="Bills G."/>
            <person name="Bluhm B."/>
            <person name="Cannon C."/>
            <person name="Castanera R."/>
            <person name="Culley D."/>
            <person name="Daum C."/>
            <person name="Ezra D."/>
            <person name="Gonzalez J."/>
            <person name="Henrissat B."/>
            <person name="Kuo A."/>
            <person name="Liang C."/>
            <person name="Lipzen A."/>
            <person name="Lutzoni F."/>
            <person name="Magnuson J."/>
            <person name="Mondo S."/>
            <person name="Nolan M."/>
            <person name="Ohm R."/>
            <person name="Pangilinan J."/>
            <person name="Park H.-J."/>
            <person name="Ramirez L."/>
            <person name="Alfaro M."/>
            <person name="Sun H."/>
            <person name="Tritt A."/>
            <person name="Yoshinaga Y."/>
            <person name="Zwiers L.-H."/>
            <person name="Turgeon B."/>
            <person name="Goodwin S."/>
            <person name="Spatafora J."/>
            <person name="Crous P."/>
            <person name="Grigoriev I."/>
        </authorList>
    </citation>
    <scope>NUCLEOTIDE SEQUENCE</scope>
    <source>
        <strain evidence="2">CBS 125425</strain>
    </source>
</reference>
<feature type="region of interest" description="Disordered" evidence="1">
    <location>
        <begin position="1"/>
        <end position="20"/>
    </location>
</feature>
<dbReference type="Proteomes" id="UP000799444">
    <property type="component" value="Unassembled WGS sequence"/>
</dbReference>
<feature type="region of interest" description="Disordered" evidence="1">
    <location>
        <begin position="144"/>
        <end position="173"/>
    </location>
</feature>
<evidence type="ECO:0000313" key="3">
    <source>
        <dbReference type="Proteomes" id="UP000799444"/>
    </source>
</evidence>
<dbReference type="AlphaFoldDB" id="A0A9P4R928"/>
<accession>A0A9P4R928</accession>
<proteinExistence type="predicted"/>
<sequence>MDTMRPLTEMATKRESAPRLPAVPKPTLPIATAYKVFYCSCALLRPLSRLPLDSHLHSPTPAADFPGPLTREAFSSAPSHGPPIHSPSTLHSTCAARPNKAACLKWVQKTLRGVARGCDGGPHLAARASSFTCDSVIPFPQATGRLEAGRSVPSKGEPKSAPSCMTRVGERWG</sequence>
<evidence type="ECO:0000256" key="1">
    <source>
        <dbReference type="SAM" id="MobiDB-lite"/>
    </source>
</evidence>
<protein>
    <submittedName>
        <fullName evidence="2">Uncharacterized protein</fullName>
    </submittedName>
</protein>
<comment type="caution">
    <text evidence="2">The sequence shown here is derived from an EMBL/GenBank/DDBJ whole genome shotgun (WGS) entry which is preliminary data.</text>
</comment>
<dbReference type="EMBL" id="ML996097">
    <property type="protein sequence ID" value="KAF2741272.1"/>
    <property type="molecule type" value="Genomic_DNA"/>
</dbReference>
<organism evidence="2 3">
    <name type="scientific">Polyplosphaeria fusca</name>
    <dbReference type="NCBI Taxonomy" id="682080"/>
    <lineage>
        <taxon>Eukaryota</taxon>
        <taxon>Fungi</taxon>
        <taxon>Dikarya</taxon>
        <taxon>Ascomycota</taxon>
        <taxon>Pezizomycotina</taxon>
        <taxon>Dothideomycetes</taxon>
        <taxon>Pleosporomycetidae</taxon>
        <taxon>Pleosporales</taxon>
        <taxon>Tetraplosphaeriaceae</taxon>
        <taxon>Polyplosphaeria</taxon>
    </lineage>
</organism>
<keyword evidence="3" id="KW-1185">Reference proteome</keyword>
<evidence type="ECO:0000313" key="2">
    <source>
        <dbReference type="EMBL" id="KAF2741272.1"/>
    </source>
</evidence>
<name>A0A9P4R928_9PLEO</name>